<reference evidence="2" key="2">
    <citation type="journal article" date="2021" name="Microbiome">
        <title>Successional dynamics and alternative stable states in a saline activated sludge microbial community over 9 years.</title>
        <authorList>
            <person name="Wang Y."/>
            <person name="Ye J."/>
            <person name="Ju F."/>
            <person name="Liu L."/>
            <person name="Boyd J.A."/>
            <person name="Deng Y."/>
            <person name="Parks D.H."/>
            <person name="Jiang X."/>
            <person name="Yin X."/>
            <person name="Woodcroft B.J."/>
            <person name="Tyson G.W."/>
            <person name="Hugenholtz P."/>
            <person name="Polz M.F."/>
            <person name="Zhang T."/>
        </authorList>
    </citation>
    <scope>NUCLEOTIDE SEQUENCE</scope>
    <source>
        <strain evidence="2">HKST-UBA01</strain>
    </source>
</reference>
<name>A0A956LW34_UNCEI</name>
<dbReference type="Pfam" id="PF16036">
    <property type="entry name" value="Chalcone_3"/>
    <property type="match status" value="1"/>
</dbReference>
<reference evidence="2" key="1">
    <citation type="submission" date="2020-04" db="EMBL/GenBank/DDBJ databases">
        <authorList>
            <person name="Zhang T."/>
        </authorList>
    </citation>
    <scope>NUCLEOTIDE SEQUENCE</scope>
    <source>
        <strain evidence="2">HKST-UBA01</strain>
    </source>
</reference>
<protein>
    <submittedName>
        <fullName evidence="2">Chalcone isomerase family protein</fullName>
    </submittedName>
</protein>
<dbReference type="GO" id="GO:0016853">
    <property type="term" value="F:isomerase activity"/>
    <property type="evidence" value="ECO:0007669"/>
    <property type="project" value="UniProtKB-KW"/>
</dbReference>
<proteinExistence type="predicted"/>
<evidence type="ECO:0000313" key="2">
    <source>
        <dbReference type="EMBL" id="MCA9726780.1"/>
    </source>
</evidence>
<dbReference type="EMBL" id="JAGQHR010000066">
    <property type="protein sequence ID" value="MCA9726780.1"/>
    <property type="molecule type" value="Genomic_DNA"/>
</dbReference>
<evidence type="ECO:0000313" key="3">
    <source>
        <dbReference type="Proteomes" id="UP000697710"/>
    </source>
</evidence>
<keyword evidence="2" id="KW-0413">Isomerase</keyword>
<dbReference type="AlphaFoldDB" id="A0A956LW34"/>
<dbReference type="Proteomes" id="UP000697710">
    <property type="component" value="Unassembled WGS sequence"/>
</dbReference>
<organism evidence="2 3">
    <name type="scientific">Eiseniibacteriota bacterium</name>
    <dbReference type="NCBI Taxonomy" id="2212470"/>
    <lineage>
        <taxon>Bacteria</taxon>
        <taxon>Candidatus Eiseniibacteriota</taxon>
    </lineage>
</organism>
<sequence length="163" mass="18099">MADSLKVDQSVVHLYHATIKEATVLQVDVYAIGLYLEDTMTAPEEVLRSEQIKAVEITFLIAVKKLKLASAWMRDFQRCCPESCRSLRESAQALTKKLPDIKRGDRVSYRLHPDRVDVLINDRSLGALDDSCGAVAVLSAFIGERAPERLRQALLAPPPPAGR</sequence>
<evidence type="ECO:0000259" key="1">
    <source>
        <dbReference type="Pfam" id="PF16036"/>
    </source>
</evidence>
<dbReference type="InterPro" id="IPR016088">
    <property type="entry name" value="Chalcone_isomerase_3-sand"/>
</dbReference>
<comment type="caution">
    <text evidence="2">The sequence shown here is derived from an EMBL/GenBank/DDBJ whole genome shotgun (WGS) entry which is preliminary data.</text>
</comment>
<feature type="domain" description="Chalcone isomerase" evidence="1">
    <location>
        <begin position="2"/>
        <end position="155"/>
    </location>
</feature>
<dbReference type="Gene3D" id="3.50.70.10">
    <property type="match status" value="1"/>
</dbReference>
<accession>A0A956LW34</accession>
<dbReference type="InterPro" id="IPR016087">
    <property type="entry name" value="Chalcone_isomerase"/>
</dbReference>
<gene>
    <name evidence="2" type="ORF">KC729_03790</name>
</gene>